<feature type="region of interest" description="Disordered" evidence="1">
    <location>
        <begin position="46"/>
        <end position="75"/>
    </location>
</feature>
<feature type="compositionally biased region" description="Basic residues" evidence="1">
    <location>
        <begin position="55"/>
        <end position="64"/>
    </location>
</feature>
<evidence type="ECO:0000256" key="1">
    <source>
        <dbReference type="SAM" id="MobiDB-lite"/>
    </source>
</evidence>
<name>A0AAD9XZ31_COLKA</name>
<evidence type="ECO:0000313" key="3">
    <source>
        <dbReference type="Proteomes" id="UP001281614"/>
    </source>
</evidence>
<accession>A0AAD9XZ31</accession>
<dbReference type="Proteomes" id="UP001281614">
    <property type="component" value="Unassembled WGS sequence"/>
</dbReference>
<dbReference type="EMBL" id="VYYT01000821">
    <property type="protein sequence ID" value="KAK2729208.1"/>
    <property type="molecule type" value="Genomic_DNA"/>
</dbReference>
<gene>
    <name evidence="2" type="ORF">CKAH01_10415</name>
</gene>
<protein>
    <submittedName>
        <fullName evidence="2">Uncharacterized protein</fullName>
    </submittedName>
</protein>
<sequence length="138" mass="15511">MEPRGKSSPPFSFVFGLSAWAVQGEKREMIHPTYWPTSAAYTYHHGYMHTEPRKPTQRRRCRNMRTREDEPPCHQALRPCPSLDGFLRKSSAASSSVARSALSTRQNHGPSRPLTVSLQAQKANLILQFVSLDCPGTS</sequence>
<organism evidence="2 3">
    <name type="scientific">Colletotrichum kahawae</name>
    <name type="common">Coffee berry disease fungus</name>
    <dbReference type="NCBI Taxonomy" id="34407"/>
    <lineage>
        <taxon>Eukaryota</taxon>
        <taxon>Fungi</taxon>
        <taxon>Dikarya</taxon>
        <taxon>Ascomycota</taxon>
        <taxon>Pezizomycotina</taxon>
        <taxon>Sordariomycetes</taxon>
        <taxon>Hypocreomycetidae</taxon>
        <taxon>Glomerellales</taxon>
        <taxon>Glomerellaceae</taxon>
        <taxon>Colletotrichum</taxon>
        <taxon>Colletotrichum gloeosporioides species complex</taxon>
    </lineage>
</organism>
<proteinExistence type="predicted"/>
<dbReference type="AlphaFoldDB" id="A0AAD9XZ31"/>
<evidence type="ECO:0000313" key="2">
    <source>
        <dbReference type="EMBL" id="KAK2729208.1"/>
    </source>
</evidence>
<keyword evidence="3" id="KW-1185">Reference proteome</keyword>
<reference evidence="2" key="1">
    <citation type="submission" date="2023-02" db="EMBL/GenBank/DDBJ databases">
        <title>Colletotrichum kahawae CIFC_Que2 genome sequencing and assembly.</title>
        <authorList>
            <person name="Baroncelli R."/>
        </authorList>
    </citation>
    <scope>NUCLEOTIDE SEQUENCE</scope>
    <source>
        <strain evidence="2">CIFC_Que2</strain>
    </source>
</reference>
<comment type="caution">
    <text evidence="2">The sequence shown here is derived from an EMBL/GenBank/DDBJ whole genome shotgun (WGS) entry which is preliminary data.</text>
</comment>